<protein>
    <submittedName>
        <fullName evidence="1">Uncharacterized protein</fullName>
    </submittedName>
</protein>
<organism evidence="1 2">
    <name type="scientific">Methanobacterium bryantii</name>
    <dbReference type="NCBI Taxonomy" id="2161"/>
    <lineage>
        <taxon>Archaea</taxon>
        <taxon>Methanobacteriati</taxon>
        <taxon>Methanobacteriota</taxon>
        <taxon>Methanomada group</taxon>
        <taxon>Methanobacteria</taxon>
        <taxon>Methanobacteriales</taxon>
        <taxon>Methanobacteriaceae</taxon>
        <taxon>Methanobacterium</taxon>
    </lineage>
</organism>
<keyword evidence="2" id="KW-1185">Reference proteome</keyword>
<name>A0A2A2H7L9_METBR</name>
<sequence>MGCITICISDELEIAFRRMARISYGEKQGKMSRGAEEALYQWCKQKIEELNVDEKEIFD</sequence>
<dbReference type="AlphaFoldDB" id="A0A2A2H7L9"/>
<gene>
    <name evidence="1" type="ORF">ASJ80_09720</name>
</gene>
<comment type="caution">
    <text evidence="1">The sequence shown here is derived from an EMBL/GenBank/DDBJ whole genome shotgun (WGS) entry which is preliminary data.</text>
</comment>
<accession>A0A2A2H7L9</accession>
<dbReference type="Proteomes" id="UP000217784">
    <property type="component" value="Unassembled WGS sequence"/>
</dbReference>
<evidence type="ECO:0000313" key="1">
    <source>
        <dbReference type="EMBL" id="PAV05397.1"/>
    </source>
</evidence>
<reference evidence="1 2" key="1">
    <citation type="journal article" date="2017" name="BMC Genomics">
        <title>Genomic analysis of methanogenic archaea reveals a shift towards energy conservation.</title>
        <authorList>
            <person name="Gilmore S.P."/>
            <person name="Henske J.K."/>
            <person name="Sexton J.A."/>
            <person name="Solomon K.V."/>
            <person name="Seppala S."/>
            <person name="Yoo J.I."/>
            <person name="Huyett L.M."/>
            <person name="Pressman A."/>
            <person name="Cogan J.Z."/>
            <person name="Kivenson V."/>
            <person name="Peng X."/>
            <person name="Tan Y."/>
            <person name="Valentine D.L."/>
            <person name="O'Malley M.A."/>
        </authorList>
    </citation>
    <scope>NUCLEOTIDE SEQUENCE [LARGE SCALE GENOMIC DNA]</scope>
    <source>
        <strain evidence="1 2">M.o.H.</strain>
    </source>
</reference>
<dbReference type="RefSeq" id="WP_048081232.1">
    <property type="nucleotide sequence ID" value="NZ_LMVM01000006.1"/>
</dbReference>
<evidence type="ECO:0000313" key="2">
    <source>
        <dbReference type="Proteomes" id="UP000217784"/>
    </source>
</evidence>
<dbReference type="GeneID" id="300258738"/>
<dbReference type="OrthoDB" id="91340at2157"/>
<dbReference type="EMBL" id="LMVM01000006">
    <property type="protein sequence ID" value="PAV05397.1"/>
    <property type="molecule type" value="Genomic_DNA"/>
</dbReference>
<proteinExistence type="predicted"/>